<feature type="non-terminal residue" evidence="1">
    <location>
        <position position="69"/>
    </location>
</feature>
<name>A0A074ZQ62_OPIVI</name>
<dbReference type="Proteomes" id="UP000054324">
    <property type="component" value="Unassembled WGS sequence"/>
</dbReference>
<feature type="non-terminal residue" evidence="1">
    <location>
        <position position="1"/>
    </location>
</feature>
<dbReference type="AlphaFoldDB" id="A0A074ZQ62"/>
<dbReference type="RefSeq" id="XP_009168267.1">
    <property type="nucleotide sequence ID" value="XM_009170003.1"/>
</dbReference>
<gene>
    <name evidence="1" type="ORF">T265_05086</name>
</gene>
<evidence type="ECO:0000313" key="2">
    <source>
        <dbReference type="Proteomes" id="UP000054324"/>
    </source>
</evidence>
<dbReference type="GeneID" id="20319268"/>
<accession>A0A074ZQ62</accession>
<sequence>VARGPGKTTQGETDTRKTTIRLVNRLLWTNSTNPKQTGERLATGVCDKVDKQGHCRSGRKPGDTVDRRL</sequence>
<evidence type="ECO:0000313" key="1">
    <source>
        <dbReference type="EMBL" id="KER27962.1"/>
    </source>
</evidence>
<proteinExistence type="predicted"/>
<reference evidence="1 2" key="1">
    <citation type="submission" date="2013-11" db="EMBL/GenBank/DDBJ databases">
        <title>Opisthorchis viverrini - life in the bile duct.</title>
        <authorList>
            <person name="Young N.D."/>
            <person name="Nagarajan N."/>
            <person name="Lin S.J."/>
            <person name="Korhonen P.K."/>
            <person name="Jex A.R."/>
            <person name="Hall R.S."/>
            <person name="Safavi-Hemami H."/>
            <person name="Kaewkong W."/>
            <person name="Bertrand D."/>
            <person name="Gao S."/>
            <person name="Seet Q."/>
            <person name="Wongkham S."/>
            <person name="Teh B.T."/>
            <person name="Wongkham C."/>
            <person name="Intapan P.M."/>
            <person name="Maleewong W."/>
            <person name="Yang X."/>
            <person name="Hu M."/>
            <person name="Wang Z."/>
            <person name="Hofmann A."/>
            <person name="Sternberg P.W."/>
            <person name="Tan P."/>
            <person name="Wang J."/>
            <person name="Gasser R.B."/>
        </authorList>
    </citation>
    <scope>NUCLEOTIDE SEQUENCE [LARGE SCALE GENOMIC DNA]</scope>
</reference>
<dbReference type="EMBL" id="KL596710">
    <property type="protein sequence ID" value="KER27962.1"/>
    <property type="molecule type" value="Genomic_DNA"/>
</dbReference>
<dbReference type="KEGG" id="ovi:T265_05086"/>
<organism evidence="1 2">
    <name type="scientific">Opisthorchis viverrini</name>
    <name type="common">Southeast Asian liver fluke</name>
    <dbReference type="NCBI Taxonomy" id="6198"/>
    <lineage>
        <taxon>Eukaryota</taxon>
        <taxon>Metazoa</taxon>
        <taxon>Spiralia</taxon>
        <taxon>Lophotrochozoa</taxon>
        <taxon>Platyhelminthes</taxon>
        <taxon>Trematoda</taxon>
        <taxon>Digenea</taxon>
        <taxon>Opisthorchiida</taxon>
        <taxon>Opisthorchiata</taxon>
        <taxon>Opisthorchiidae</taxon>
        <taxon>Opisthorchis</taxon>
    </lineage>
</organism>
<keyword evidence="2" id="KW-1185">Reference proteome</keyword>
<dbReference type="CTD" id="20319268"/>
<protein>
    <submittedName>
        <fullName evidence="1">Uncharacterized protein</fullName>
    </submittedName>
</protein>